<dbReference type="SUPFAM" id="SSF53756">
    <property type="entry name" value="UDP-Glycosyltransferase/glycogen phosphorylase"/>
    <property type="match status" value="1"/>
</dbReference>
<proteinExistence type="predicted"/>
<dbReference type="EC" id="2.4.-.-" evidence="4"/>
<reference evidence="5" key="1">
    <citation type="journal article" date="2024" name="J Bioinform Genom">
        <title>Complete genome sequence of the type strain bacterium Sphaerochaeta associata GLS2t (VKM B-2742)t.</title>
        <authorList>
            <person name="Troshina O.Y."/>
            <person name="Tepeeva A.N."/>
            <person name="Arzamasceva V.O."/>
            <person name="Whitman W.B."/>
            <person name="Varghese N."/>
            <person name="Shapiro N."/>
            <person name="Woyke T."/>
            <person name="Kripides N.C."/>
            <person name="Vasilenko O.V."/>
        </authorList>
    </citation>
    <scope>NUCLEOTIDE SEQUENCE [LARGE SCALE GENOMIC DNA]</scope>
    <source>
        <strain evidence="5">GLS2T</strain>
    </source>
</reference>
<evidence type="ECO:0000256" key="2">
    <source>
        <dbReference type="ARBA" id="ARBA00022679"/>
    </source>
</evidence>
<dbReference type="GO" id="GO:0016757">
    <property type="term" value="F:glycosyltransferase activity"/>
    <property type="evidence" value="ECO:0007669"/>
    <property type="project" value="UniProtKB-KW"/>
</dbReference>
<protein>
    <submittedName>
        <fullName evidence="4">Glycosyltransferase</fullName>
        <ecNumber evidence="4">2.4.-.-</ecNumber>
    </submittedName>
</protein>
<organism evidence="4 5">
    <name type="scientific">Sphaerochaeta associata</name>
    <dbReference type="NCBI Taxonomy" id="1129264"/>
    <lineage>
        <taxon>Bacteria</taxon>
        <taxon>Pseudomonadati</taxon>
        <taxon>Spirochaetota</taxon>
        <taxon>Spirochaetia</taxon>
        <taxon>Spirochaetales</taxon>
        <taxon>Sphaerochaetaceae</taxon>
        <taxon>Sphaerochaeta</taxon>
    </lineage>
</organism>
<accession>A0ABY4DAY6</accession>
<dbReference type="Gene3D" id="3.40.50.2000">
    <property type="entry name" value="Glycogen Phosphorylase B"/>
    <property type="match status" value="2"/>
</dbReference>
<keyword evidence="1 4" id="KW-0328">Glycosyltransferase</keyword>
<dbReference type="Pfam" id="PF00534">
    <property type="entry name" value="Glycos_transf_1"/>
    <property type="match status" value="1"/>
</dbReference>
<dbReference type="InterPro" id="IPR001296">
    <property type="entry name" value="Glyco_trans_1"/>
</dbReference>
<dbReference type="Proteomes" id="UP000829708">
    <property type="component" value="Chromosome"/>
</dbReference>
<dbReference type="PANTHER" id="PTHR12526:SF629">
    <property type="entry name" value="TEICHURONIC ACID BIOSYNTHESIS GLYCOSYLTRANSFERASE TUAH-RELATED"/>
    <property type="match status" value="1"/>
</dbReference>
<evidence type="ECO:0000313" key="5">
    <source>
        <dbReference type="Proteomes" id="UP000829708"/>
    </source>
</evidence>
<dbReference type="PANTHER" id="PTHR12526">
    <property type="entry name" value="GLYCOSYLTRANSFERASE"/>
    <property type="match status" value="1"/>
</dbReference>
<dbReference type="EMBL" id="CP094929">
    <property type="protein sequence ID" value="UOM51438.1"/>
    <property type="molecule type" value="Genomic_DNA"/>
</dbReference>
<keyword evidence="2 4" id="KW-0808">Transferase</keyword>
<evidence type="ECO:0000256" key="1">
    <source>
        <dbReference type="ARBA" id="ARBA00022676"/>
    </source>
</evidence>
<evidence type="ECO:0000259" key="3">
    <source>
        <dbReference type="Pfam" id="PF00534"/>
    </source>
</evidence>
<dbReference type="RefSeq" id="WP_244772804.1">
    <property type="nucleotide sequence ID" value="NZ_CP094929.1"/>
</dbReference>
<gene>
    <name evidence="4" type="ORF">MUG09_01455</name>
</gene>
<sequence>MEYPFCKGESFLENEIKYLSESFDRVYIFALSAHGKQTRETPHNVIPVPLKNNASKTRYIHYTLRGILPFGRIGMKEMLPAATLKSFLASLYARGRVHTSYKKIISILDLDFNKESPTFVAFYSYWFMDQALLACLLGERYRTQFLIKIISRAHGYDLYESRNKINSIPFRELVFKKIDAVYPCSKDGADYLIQKYPKWKEKVKVAYLGTIDYGMQIIQNKQDQVFHIVTCSNLIPLKRIHLVAEALATLKSRQIENIHWTCIGDGPEMPRIVSIIHDNNISNQISIKGRLANKEVIDFYKSHYCDLFINVSTSEGLPVSIMEAQSFGIPVIATDVGGTREIVDNSCGTLLSQDISSGELATIIENYYSLNEESLQEYRRNARHNWEKLFNADINYKKFILEICGK</sequence>
<name>A0ABY4DAY6_9SPIR</name>
<feature type="domain" description="Glycosyl transferase family 1" evidence="3">
    <location>
        <begin position="221"/>
        <end position="384"/>
    </location>
</feature>
<keyword evidence="5" id="KW-1185">Reference proteome</keyword>
<evidence type="ECO:0000313" key="4">
    <source>
        <dbReference type="EMBL" id="UOM51438.1"/>
    </source>
</evidence>